<protein>
    <recommendedName>
        <fullName evidence="3">Phage tail protein</fullName>
    </recommendedName>
</protein>
<keyword evidence="2" id="KW-1185">Reference proteome</keyword>
<evidence type="ECO:0008006" key="3">
    <source>
        <dbReference type="Google" id="ProtNLM"/>
    </source>
</evidence>
<organism evidence="1 2">
    <name type="scientific">Methylobacterium planeticum</name>
    <dbReference type="NCBI Taxonomy" id="2615211"/>
    <lineage>
        <taxon>Bacteria</taxon>
        <taxon>Pseudomonadati</taxon>
        <taxon>Pseudomonadota</taxon>
        <taxon>Alphaproteobacteria</taxon>
        <taxon>Hyphomicrobiales</taxon>
        <taxon>Methylobacteriaceae</taxon>
        <taxon>Methylobacterium</taxon>
    </lineage>
</organism>
<gene>
    <name evidence="1" type="ORF">F6X51_25390</name>
</gene>
<accession>A0A6N6MHT7</accession>
<proteinExistence type="predicted"/>
<evidence type="ECO:0000313" key="1">
    <source>
        <dbReference type="EMBL" id="KAB1069490.1"/>
    </source>
</evidence>
<reference evidence="1 2" key="1">
    <citation type="submission" date="2019-09" db="EMBL/GenBank/DDBJ databases">
        <title>YIM 132548 draft genome.</title>
        <authorList>
            <person name="Jiang L."/>
        </authorList>
    </citation>
    <scope>NUCLEOTIDE SEQUENCE [LARGE SCALE GENOMIC DNA]</scope>
    <source>
        <strain evidence="1 2">YIM 132548</strain>
    </source>
</reference>
<evidence type="ECO:0000313" key="2">
    <source>
        <dbReference type="Proteomes" id="UP000441523"/>
    </source>
</evidence>
<name>A0A6N6MHT7_9HYPH</name>
<comment type="caution">
    <text evidence="1">The sequence shown here is derived from an EMBL/GenBank/DDBJ whole genome shotgun (WGS) entry which is preliminary data.</text>
</comment>
<sequence>MTGLTFSGDGLLQRFSNQLGELGARAPIALARALNHTGTKARTQVIRALTQQTGLKRLTIVRAVKVNKATAAAEQFGYAGSLTYTLTTHGGDISLKFFSPKETRAGVSAAPRGRRQLFAGTFTKGGRFPNRKGPVMGGHVFKNVSAGHAWRGKARLQNSGVYIPDEMLQGATAAAFDKVMGDELEKRVSHEIEFLMGMPGL</sequence>
<dbReference type="AlphaFoldDB" id="A0A6N6MHT7"/>
<dbReference type="EMBL" id="VZZJ01000039">
    <property type="protein sequence ID" value="KAB1069490.1"/>
    <property type="molecule type" value="Genomic_DNA"/>
</dbReference>
<dbReference type="Proteomes" id="UP000441523">
    <property type="component" value="Unassembled WGS sequence"/>
</dbReference>
<dbReference type="RefSeq" id="WP_150966654.1">
    <property type="nucleotide sequence ID" value="NZ_VZZJ01000039.1"/>
</dbReference>